<dbReference type="InterPro" id="IPR000185">
    <property type="entry name" value="SecA"/>
</dbReference>
<dbReference type="Gene3D" id="3.90.1440.10">
    <property type="entry name" value="SecA, preprotein cross-linking domain"/>
    <property type="match status" value="1"/>
</dbReference>
<dbReference type="Proteomes" id="UP000230564">
    <property type="component" value="Unassembled WGS sequence"/>
</dbReference>
<dbReference type="EC" id="7.4.2.8" evidence="15"/>
<keyword evidence="12 15" id="KW-1278">Translocase</keyword>
<feature type="binding site" evidence="15">
    <location>
        <position position="86"/>
    </location>
    <ligand>
        <name>ATP</name>
        <dbReference type="ChEBI" id="CHEBI:30616"/>
    </ligand>
</feature>
<evidence type="ECO:0000313" key="21">
    <source>
        <dbReference type="EMBL" id="PIR06274.1"/>
    </source>
</evidence>
<name>A0A2H0NBN3_9BACT</name>
<evidence type="ECO:0000256" key="3">
    <source>
        <dbReference type="ARBA" id="ARBA00007650"/>
    </source>
</evidence>
<comment type="catalytic activity">
    <reaction evidence="15">
        <text>ATP + H2O + cellular proteinSide 1 = ADP + phosphate + cellular proteinSide 2.</text>
        <dbReference type="EC" id="7.4.2.8"/>
    </reaction>
</comment>
<evidence type="ECO:0000259" key="19">
    <source>
        <dbReference type="PROSITE" id="PS51194"/>
    </source>
</evidence>
<dbReference type="GO" id="GO:0031522">
    <property type="term" value="C:cell envelope Sec protein transport complex"/>
    <property type="evidence" value="ECO:0007669"/>
    <property type="project" value="TreeGrafter"/>
</dbReference>
<dbReference type="InterPro" id="IPR014001">
    <property type="entry name" value="Helicase_ATP-bd"/>
</dbReference>
<accession>A0A2H0NBN3</accession>
<feature type="domain" description="Helicase C-terminal" evidence="19">
    <location>
        <begin position="443"/>
        <end position="634"/>
    </location>
</feature>
<dbReference type="GO" id="GO:0065002">
    <property type="term" value="P:intracellular protein transmembrane transport"/>
    <property type="evidence" value="ECO:0007669"/>
    <property type="project" value="UniProtKB-UniRule"/>
</dbReference>
<comment type="function">
    <text evidence="15">Part of the Sec protein translocase complex. Interacts with the SecYEG preprotein conducting channel. Has a central role in coupling the hydrolysis of ATP to the transfer of proteins into and across the cell membrane, serving as an ATP-driven molecular motor driving the stepwise translocation of polypeptide chains across the membrane.</text>
</comment>
<dbReference type="InterPro" id="IPR011116">
    <property type="entry name" value="SecA_Wing/Scaffold"/>
</dbReference>
<evidence type="ECO:0000256" key="12">
    <source>
        <dbReference type="ARBA" id="ARBA00022967"/>
    </source>
</evidence>
<dbReference type="InterPro" id="IPR036266">
    <property type="entry name" value="SecA_Wing/Scaffold_sf"/>
</dbReference>
<dbReference type="GO" id="GO:0008564">
    <property type="term" value="F:protein-exporting ATPase activity"/>
    <property type="evidence" value="ECO:0007669"/>
    <property type="project" value="UniProtKB-EC"/>
</dbReference>
<dbReference type="InterPro" id="IPR036670">
    <property type="entry name" value="SecA_X-link_sf"/>
</dbReference>
<dbReference type="PROSITE" id="PS51196">
    <property type="entry name" value="SECA_MOTOR_DEAD"/>
    <property type="match status" value="1"/>
</dbReference>
<evidence type="ECO:0000256" key="7">
    <source>
        <dbReference type="ARBA" id="ARBA00022723"/>
    </source>
</evidence>
<comment type="cofactor">
    <cofactor evidence="1">
        <name>Zn(2+)</name>
        <dbReference type="ChEBI" id="CHEBI:29105"/>
    </cofactor>
</comment>
<evidence type="ECO:0000256" key="1">
    <source>
        <dbReference type="ARBA" id="ARBA00001947"/>
    </source>
</evidence>
<dbReference type="GO" id="GO:0005829">
    <property type="term" value="C:cytosol"/>
    <property type="evidence" value="ECO:0007669"/>
    <property type="project" value="TreeGrafter"/>
</dbReference>
<evidence type="ECO:0000256" key="17">
    <source>
        <dbReference type="SAM" id="MobiDB-lite"/>
    </source>
</evidence>
<dbReference type="InterPro" id="IPR001650">
    <property type="entry name" value="Helicase_C-like"/>
</dbReference>
<dbReference type="GO" id="GO:0005524">
    <property type="term" value="F:ATP binding"/>
    <property type="evidence" value="ECO:0007669"/>
    <property type="project" value="UniProtKB-UniRule"/>
</dbReference>
<evidence type="ECO:0000256" key="16">
    <source>
        <dbReference type="RuleBase" id="RU003874"/>
    </source>
</evidence>
<dbReference type="PANTHER" id="PTHR30612:SF0">
    <property type="entry name" value="CHLOROPLAST PROTEIN-TRANSPORTING ATPASE"/>
    <property type="match status" value="1"/>
</dbReference>
<evidence type="ECO:0000256" key="11">
    <source>
        <dbReference type="ARBA" id="ARBA00022927"/>
    </source>
</evidence>
<dbReference type="AlphaFoldDB" id="A0A2H0NBN3"/>
<keyword evidence="10 15" id="KW-0067">ATP-binding</keyword>
<dbReference type="PROSITE" id="PS51194">
    <property type="entry name" value="HELICASE_CTER"/>
    <property type="match status" value="1"/>
</dbReference>
<evidence type="ECO:0000259" key="20">
    <source>
        <dbReference type="PROSITE" id="PS51196"/>
    </source>
</evidence>
<dbReference type="NCBIfam" id="NF009538">
    <property type="entry name" value="PRK12904.1"/>
    <property type="match status" value="1"/>
</dbReference>
<evidence type="ECO:0000256" key="15">
    <source>
        <dbReference type="HAMAP-Rule" id="MF_01382"/>
    </source>
</evidence>
<dbReference type="GO" id="GO:0006605">
    <property type="term" value="P:protein targeting"/>
    <property type="evidence" value="ECO:0007669"/>
    <property type="project" value="UniProtKB-UniRule"/>
</dbReference>
<evidence type="ECO:0000256" key="14">
    <source>
        <dbReference type="ARBA" id="ARBA00023136"/>
    </source>
</evidence>
<keyword evidence="7" id="KW-0479">Metal-binding</keyword>
<dbReference type="Pfam" id="PF07517">
    <property type="entry name" value="SecA_DEAD"/>
    <property type="match status" value="1"/>
</dbReference>
<proteinExistence type="inferred from homology"/>
<dbReference type="PROSITE" id="PS51192">
    <property type="entry name" value="HELICASE_ATP_BIND_1"/>
    <property type="match status" value="1"/>
</dbReference>
<dbReference type="CDD" id="cd17928">
    <property type="entry name" value="DEXDc_SecA"/>
    <property type="match status" value="1"/>
</dbReference>
<comment type="similarity">
    <text evidence="3 15 16">Belongs to the SecA family.</text>
</comment>
<sequence>MMGFLDKLFGDANQKFLKNLEPQIQAINDLEKKFKKLSDQELKNKSLELKKQAQEGTKLDQLLVPAFALIREAAVRTLNQRHFEVQLLGGIVLHQGQIAEMKTGEGKTLTSTLAVYLNALEGQGVHVITVNDYLAKRDTVWMGQIYDFLGLTIGVIQHEASFVYDSSQKLDDKDKVRDQGVEVVMDYLRPVERRQAYQADITYGTNNEFGFDYLRDNMAQDLKRQVQRKLHYAIVDEVDSILIDEARTPLIISAPAEESASQYRQFAQLVNDLQENTDYNIDEKMKACTLTEEGIKKMEKILGVENIYENQGLQTVHHIESALKAKTLFQKDRDYVVKENEIIIIDEFTGRMMPGRRYSEGLHQAIEAKEGVEVQRESMTLATITFQNYFRMYHKLAGMTGTAATEAEEMAKIYNLDVTVVPTNKPFVRDDMKDKIYKNESGKFKAIIKEIETRHRQGQPVLVGTISIEKNELLGKSLEKSGIPFNLLNAKFHEKEAEIIAQAGRKGAVTIATNMAGRGVDIILGGTPFEQKKYEEIKKLGGLHVIGTERHESRRIDNQLRGRSGRQGDQGSSQFYISMEDDLMRIFGSDRMKMVMEKLGLNEETAIENKMISRSIEAAQKKVEGHNFDIRKHLVEYDDVINKHRQVIYDTRQKILKLFSNKETKTGEKSSELVLEYINHEIENVVSFHTLAQKNAGDFNPQEIVETIKSIFIINSNEESKIRELLEQNKKSNGHKERTEVIDYLISLAKEKYEKLTKEINSSIELNNDEWTPMELVERGLILRAIDALWVEHLTAMDKLRTGIGLQGYGQRDPLVEYKREAFNLFNTLIDAIRKQIVYSIYKVRLSQKPTTPTQEQQKKFEEQKAGFTPFKKQVENREQSGQVIASKPKDASGKKIGRNDPCYCGSGKKFKKCHGK</sequence>
<dbReference type="SMART" id="SM00958">
    <property type="entry name" value="SecA_PP_bind"/>
    <property type="match status" value="1"/>
</dbReference>
<evidence type="ECO:0000259" key="18">
    <source>
        <dbReference type="PROSITE" id="PS51192"/>
    </source>
</evidence>
<keyword evidence="8 15" id="KW-0547">Nucleotide-binding</keyword>
<dbReference type="GO" id="GO:0005886">
    <property type="term" value="C:plasma membrane"/>
    <property type="evidence" value="ECO:0007669"/>
    <property type="project" value="UniProtKB-SubCell"/>
</dbReference>
<keyword evidence="11 15" id="KW-0653">Protein transport</keyword>
<dbReference type="GO" id="GO:0017038">
    <property type="term" value="P:protein import"/>
    <property type="evidence" value="ECO:0007669"/>
    <property type="project" value="InterPro"/>
</dbReference>
<dbReference type="Pfam" id="PF01043">
    <property type="entry name" value="SecA_PP_bind"/>
    <property type="match status" value="1"/>
</dbReference>
<evidence type="ECO:0000256" key="13">
    <source>
        <dbReference type="ARBA" id="ARBA00023010"/>
    </source>
</evidence>
<evidence type="ECO:0000256" key="9">
    <source>
        <dbReference type="ARBA" id="ARBA00022833"/>
    </source>
</evidence>
<dbReference type="InterPro" id="IPR011115">
    <property type="entry name" value="SecA_DEAD"/>
</dbReference>
<keyword evidence="9" id="KW-0862">Zinc</keyword>
<dbReference type="InterPro" id="IPR027417">
    <property type="entry name" value="P-loop_NTPase"/>
</dbReference>
<dbReference type="InterPro" id="IPR020937">
    <property type="entry name" value="SecA_CS"/>
</dbReference>
<evidence type="ECO:0000256" key="6">
    <source>
        <dbReference type="ARBA" id="ARBA00022490"/>
    </source>
</evidence>
<dbReference type="InterPro" id="IPR004027">
    <property type="entry name" value="SEC_C_motif"/>
</dbReference>
<dbReference type="Pfam" id="PF02810">
    <property type="entry name" value="SEC-C"/>
    <property type="match status" value="1"/>
</dbReference>
<dbReference type="PANTHER" id="PTHR30612">
    <property type="entry name" value="SECA INNER MEMBRANE COMPONENT OF SEC PROTEIN SECRETION SYSTEM"/>
    <property type="match status" value="1"/>
</dbReference>
<dbReference type="NCBIfam" id="NF006630">
    <property type="entry name" value="PRK09200.1"/>
    <property type="match status" value="1"/>
</dbReference>
<dbReference type="Gene3D" id="3.40.50.300">
    <property type="entry name" value="P-loop containing nucleotide triphosphate hydrolases"/>
    <property type="match status" value="2"/>
</dbReference>
<dbReference type="GO" id="GO:0046872">
    <property type="term" value="F:metal ion binding"/>
    <property type="evidence" value="ECO:0007669"/>
    <property type="project" value="UniProtKB-KW"/>
</dbReference>
<dbReference type="InterPro" id="IPR014018">
    <property type="entry name" value="SecA_motor_DEAD"/>
</dbReference>
<dbReference type="InterPro" id="IPR011130">
    <property type="entry name" value="SecA_preprotein_X-link_dom"/>
</dbReference>
<organism evidence="21 22">
    <name type="scientific">Candidatus Komeilibacteria bacterium CG11_big_fil_rev_8_21_14_0_20_36_20</name>
    <dbReference type="NCBI Taxonomy" id="1974477"/>
    <lineage>
        <taxon>Bacteria</taxon>
        <taxon>Candidatus Komeiliibacteriota</taxon>
    </lineage>
</organism>
<keyword evidence="13 15" id="KW-0811">Translocation</keyword>
<evidence type="ECO:0000256" key="4">
    <source>
        <dbReference type="ARBA" id="ARBA00022448"/>
    </source>
</evidence>
<dbReference type="FunFam" id="3.90.1440.10:FF:000002">
    <property type="entry name" value="Protein translocase subunit SecA"/>
    <property type="match status" value="1"/>
</dbReference>
<evidence type="ECO:0000256" key="8">
    <source>
        <dbReference type="ARBA" id="ARBA00022741"/>
    </source>
</evidence>
<feature type="domain" description="Helicase ATP-binding" evidence="18">
    <location>
        <begin position="88"/>
        <end position="274"/>
    </location>
</feature>
<comment type="subunit">
    <text evidence="15">Monomer and homodimer. Part of the essential Sec protein translocation apparatus which comprises SecA, SecYEG and auxiliary proteins SecDF. Other proteins may also be involved.</text>
</comment>
<dbReference type="SUPFAM" id="SSF81886">
    <property type="entry name" value="Helical scaffold and wing domains of SecA"/>
    <property type="match status" value="1"/>
</dbReference>
<dbReference type="EMBL" id="PCWQ01000015">
    <property type="protein sequence ID" value="PIR06274.1"/>
    <property type="molecule type" value="Genomic_DNA"/>
</dbReference>
<dbReference type="NCBIfam" id="TIGR00963">
    <property type="entry name" value="secA"/>
    <property type="match status" value="1"/>
</dbReference>
<feature type="domain" description="SecA family profile" evidence="20">
    <location>
        <begin position="2"/>
        <end position="608"/>
    </location>
</feature>
<dbReference type="SMART" id="SM00957">
    <property type="entry name" value="SecA_DEAD"/>
    <property type="match status" value="1"/>
</dbReference>
<feature type="binding site" evidence="15">
    <location>
        <begin position="104"/>
        <end position="108"/>
    </location>
    <ligand>
        <name>ATP</name>
        <dbReference type="ChEBI" id="CHEBI:30616"/>
    </ligand>
</feature>
<dbReference type="InterPro" id="IPR044722">
    <property type="entry name" value="SecA_SF2_C"/>
</dbReference>
<dbReference type="SUPFAM" id="SSF81767">
    <property type="entry name" value="Pre-protein crosslinking domain of SecA"/>
    <property type="match status" value="1"/>
</dbReference>
<dbReference type="PRINTS" id="PR00906">
    <property type="entry name" value="SECA"/>
</dbReference>
<dbReference type="HAMAP" id="MF_01382">
    <property type="entry name" value="SecA"/>
    <property type="match status" value="1"/>
</dbReference>
<dbReference type="FunFam" id="3.40.50.300:FF:000429">
    <property type="entry name" value="Preprotein translocase subunit SecA"/>
    <property type="match status" value="1"/>
</dbReference>
<keyword evidence="5 15" id="KW-1003">Cell membrane</keyword>
<evidence type="ECO:0000256" key="10">
    <source>
        <dbReference type="ARBA" id="ARBA00022840"/>
    </source>
</evidence>
<dbReference type="Pfam" id="PF21090">
    <property type="entry name" value="P-loop_SecA"/>
    <property type="match status" value="2"/>
</dbReference>
<dbReference type="Gene3D" id="1.10.3060.10">
    <property type="entry name" value="Helical scaffold and wing domains of SecA"/>
    <property type="match status" value="1"/>
</dbReference>
<protein>
    <recommendedName>
        <fullName evidence="15 16">Protein translocase subunit SecA</fullName>
        <ecNumber evidence="15">7.4.2.8</ecNumber>
    </recommendedName>
</protein>
<dbReference type="Pfam" id="PF07516">
    <property type="entry name" value="SecA_SW"/>
    <property type="match status" value="1"/>
</dbReference>
<comment type="subcellular location">
    <subcellularLocation>
        <location evidence="15">Cell membrane</location>
        <topology evidence="15">Peripheral membrane protein</topology>
        <orientation evidence="15">Cytoplasmic side</orientation>
    </subcellularLocation>
    <subcellularLocation>
        <location evidence="15">Cytoplasm</location>
    </subcellularLocation>
    <subcellularLocation>
        <location evidence="2">Membrane</location>
        <topology evidence="2">Peripheral membrane protein</topology>
    </subcellularLocation>
    <text evidence="15">Distribution is 50-50.</text>
</comment>
<dbReference type="SUPFAM" id="SSF52540">
    <property type="entry name" value="P-loop containing nucleoside triphosphate hydrolases"/>
    <property type="match status" value="2"/>
</dbReference>
<evidence type="ECO:0000256" key="2">
    <source>
        <dbReference type="ARBA" id="ARBA00004170"/>
    </source>
</evidence>
<dbReference type="GO" id="GO:0043952">
    <property type="term" value="P:protein transport by the Sec complex"/>
    <property type="evidence" value="ECO:0007669"/>
    <property type="project" value="TreeGrafter"/>
</dbReference>
<keyword evidence="14 15" id="KW-0472">Membrane</keyword>
<comment type="caution">
    <text evidence="21">The sequence shown here is derived from an EMBL/GenBank/DDBJ whole genome shotgun (WGS) entry which is preliminary data.</text>
</comment>
<feature type="binding site" evidence="15">
    <location>
        <position position="521"/>
    </location>
    <ligand>
        <name>ATP</name>
        <dbReference type="ChEBI" id="CHEBI:30616"/>
    </ligand>
</feature>
<keyword evidence="4 15" id="KW-0813">Transport</keyword>
<evidence type="ECO:0000256" key="5">
    <source>
        <dbReference type="ARBA" id="ARBA00022475"/>
    </source>
</evidence>
<reference evidence="21 22" key="1">
    <citation type="submission" date="2017-09" db="EMBL/GenBank/DDBJ databases">
        <title>Depth-based differentiation of microbial function through sediment-hosted aquifers and enrichment of novel symbionts in the deep terrestrial subsurface.</title>
        <authorList>
            <person name="Probst A.J."/>
            <person name="Ladd B."/>
            <person name="Jarett J.K."/>
            <person name="Geller-Mcgrath D.E."/>
            <person name="Sieber C.M."/>
            <person name="Emerson J.B."/>
            <person name="Anantharaman K."/>
            <person name="Thomas B.C."/>
            <person name="Malmstrom R."/>
            <person name="Stieglmeier M."/>
            <person name="Klingl A."/>
            <person name="Woyke T."/>
            <person name="Ryan C.M."/>
            <person name="Banfield J.F."/>
        </authorList>
    </citation>
    <scope>NUCLEOTIDE SEQUENCE [LARGE SCALE GENOMIC DNA]</scope>
    <source>
        <strain evidence="21">CG11_big_fil_rev_8_21_14_0_20_36_20</strain>
    </source>
</reference>
<dbReference type="CDD" id="cd18803">
    <property type="entry name" value="SF2_C_secA"/>
    <property type="match status" value="1"/>
</dbReference>
<evidence type="ECO:0000313" key="22">
    <source>
        <dbReference type="Proteomes" id="UP000230564"/>
    </source>
</evidence>
<feature type="region of interest" description="Disordered" evidence="17">
    <location>
        <begin position="852"/>
        <end position="904"/>
    </location>
</feature>
<keyword evidence="6 15" id="KW-0963">Cytoplasm</keyword>
<gene>
    <name evidence="15" type="primary">secA</name>
    <name evidence="21" type="ORF">COV55_04530</name>
</gene>
<dbReference type="PROSITE" id="PS01312">
    <property type="entry name" value="SECA"/>
    <property type="match status" value="1"/>
</dbReference>